<keyword evidence="2" id="KW-1133">Transmembrane helix</keyword>
<proteinExistence type="predicted"/>
<dbReference type="Proteomes" id="UP000054359">
    <property type="component" value="Unassembled WGS sequence"/>
</dbReference>
<dbReference type="AlphaFoldDB" id="A0A087UZZ2"/>
<feature type="region of interest" description="Disordered" evidence="1">
    <location>
        <begin position="138"/>
        <end position="179"/>
    </location>
</feature>
<feature type="transmembrane region" description="Helical" evidence="2">
    <location>
        <begin position="6"/>
        <end position="31"/>
    </location>
</feature>
<evidence type="ECO:0000313" key="3">
    <source>
        <dbReference type="EMBL" id="KFM82931.1"/>
    </source>
</evidence>
<accession>A0A087UZZ2</accession>
<dbReference type="PANTHER" id="PTHR20992">
    <property type="entry name" value="AT15442P-RELATED"/>
    <property type="match status" value="1"/>
</dbReference>
<feature type="compositionally biased region" description="Polar residues" evidence="1">
    <location>
        <begin position="164"/>
        <end position="179"/>
    </location>
</feature>
<keyword evidence="4" id="KW-1185">Reference proteome</keyword>
<dbReference type="OrthoDB" id="543859at2759"/>
<evidence type="ECO:0000313" key="4">
    <source>
        <dbReference type="Proteomes" id="UP000054359"/>
    </source>
</evidence>
<keyword evidence="2" id="KW-0812">Transmembrane</keyword>
<feature type="non-terminal residue" evidence="3">
    <location>
        <position position="278"/>
    </location>
</feature>
<evidence type="ECO:0000256" key="2">
    <source>
        <dbReference type="SAM" id="Phobius"/>
    </source>
</evidence>
<dbReference type="InterPro" id="IPR005240">
    <property type="entry name" value="DUF389"/>
</dbReference>
<keyword evidence="2" id="KW-0472">Membrane</keyword>
<name>A0A087UZZ2_STEMI</name>
<sequence>MDRECVILGLVSLALALINIACIFLSAVVVLKIKEVAPRLSMSKTSRFWKEDIKIARDYNTSMPASEADELGKQFLAEWATLNGLEPDALLSDDAEAALTRMETLKDIMQDVETDEVFQTVARSVSSVADPRPLSQRFSILPVSPPASTTSPTSQRKSGLRSWLRSSLQPTENGTSHQQLDPVLQDVELRRPHPQSSVGPRLPSGSRSSIALLRQSLMNADNPYTLWPSASTETSNKVRFLVTPVPEEAPLGVPTSPLRRRVSRFLQDPCVILKETTC</sequence>
<dbReference type="EMBL" id="KK122531">
    <property type="protein sequence ID" value="KFM82931.1"/>
    <property type="molecule type" value="Genomic_DNA"/>
</dbReference>
<gene>
    <name evidence="3" type="ORF">X975_27020</name>
</gene>
<protein>
    <submittedName>
        <fullName evidence="3">Uncharacterized protein</fullName>
    </submittedName>
</protein>
<organism evidence="3 4">
    <name type="scientific">Stegodyphus mimosarum</name>
    <name type="common">African social velvet spider</name>
    <dbReference type="NCBI Taxonomy" id="407821"/>
    <lineage>
        <taxon>Eukaryota</taxon>
        <taxon>Metazoa</taxon>
        <taxon>Ecdysozoa</taxon>
        <taxon>Arthropoda</taxon>
        <taxon>Chelicerata</taxon>
        <taxon>Arachnida</taxon>
        <taxon>Araneae</taxon>
        <taxon>Araneomorphae</taxon>
        <taxon>Entelegynae</taxon>
        <taxon>Eresoidea</taxon>
        <taxon>Eresidae</taxon>
        <taxon>Stegodyphus</taxon>
    </lineage>
</organism>
<evidence type="ECO:0000256" key="1">
    <source>
        <dbReference type="SAM" id="MobiDB-lite"/>
    </source>
</evidence>
<reference evidence="3 4" key="1">
    <citation type="submission" date="2013-11" db="EMBL/GenBank/DDBJ databases">
        <title>Genome sequencing of Stegodyphus mimosarum.</title>
        <authorList>
            <person name="Bechsgaard J."/>
        </authorList>
    </citation>
    <scope>NUCLEOTIDE SEQUENCE [LARGE SCALE GENOMIC DNA]</scope>
</reference>
<dbReference type="PANTHER" id="PTHR20992:SF9">
    <property type="entry name" value="AT15442P-RELATED"/>
    <property type="match status" value="1"/>
</dbReference>